<dbReference type="EMBL" id="CP002666">
    <property type="protein sequence ID" value="AEE44839.1"/>
    <property type="molecule type" value="Genomic_DNA"/>
</dbReference>
<dbReference type="HOGENOM" id="CLU_054944_2_0_11"/>
<evidence type="ECO:0000256" key="3">
    <source>
        <dbReference type="ARBA" id="ARBA00022692"/>
    </source>
</evidence>
<dbReference type="AlphaFoldDB" id="F4GZB8"/>
<feature type="region of interest" description="Disordered" evidence="6">
    <location>
        <begin position="261"/>
        <end position="293"/>
    </location>
</feature>
<dbReference type="InterPro" id="IPR019108">
    <property type="entry name" value="Caa3_assmbl_CtaG-rel"/>
</dbReference>
<evidence type="ECO:0000313" key="9">
    <source>
        <dbReference type="Proteomes" id="UP000008460"/>
    </source>
</evidence>
<evidence type="ECO:0000256" key="4">
    <source>
        <dbReference type="ARBA" id="ARBA00022989"/>
    </source>
</evidence>
<keyword evidence="9" id="KW-1185">Reference proteome</keyword>
<evidence type="ECO:0000256" key="2">
    <source>
        <dbReference type="ARBA" id="ARBA00022475"/>
    </source>
</evidence>
<evidence type="ECO:0000256" key="1">
    <source>
        <dbReference type="ARBA" id="ARBA00004651"/>
    </source>
</evidence>
<accession>F4GZB8</accession>
<dbReference type="STRING" id="590998.Celf_0699"/>
<feature type="compositionally biased region" description="Low complexity" evidence="6">
    <location>
        <begin position="266"/>
        <end position="275"/>
    </location>
</feature>
<keyword evidence="2" id="KW-1003">Cell membrane</keyword>
<proteinExistence type="predicted"/>
<dbReference type="GO" id="GO:0005886">
    <property type="term" value="C:plasma membrane"/>
    <property type="evidence" value="ECO:0007669"/>
    <property type="project" value="UniProtKB-SubCell"/>
</dbReference>
<comment type="subcellular location">
    <subcellularLocation>
        <location evidence="1">Cell membrane</location>
        <topology evidence="1">Multi-pass membrane protein</topology>
    </subcellularLocation>
</comment>
<evidence type="ECO:0000256" key="7">
    <source>
        <dbReference type="SAM" id="Phobius"/>
    </source>
</evidence>
<feature type="transmembrane region" description="Helical" evidence="7">
    <location>
        <begin position="87"/>
        <end position="108"/>
    </location>
</feature>
<evidence type="ECO:0000313" key="8">
    <source>
        <dbReference type="EMBL" id="AEE44839.1"/>
    </source>
</evidence>
<dbReference type="Pfam" id="PF09678">
    <property type="entry name" value="Caa3_CtaG"/>
    <property type="match status" value="1"/>
</dbReference>
<dbReference type="Proteomes" id="UP000008460">
    <property type="component" value="Chromosome"/>
</dbReference>
<protein>
    <submittedName>
        <fullName evidence="8">Cytochrome c oxidase caa3-type, assembly factor CtaG-related protein</fullName>
    </submittedName>
</protein>
<keyword evidence="4 7" id="KW-1133">Transmembrane helix</keyword>
<feature type="transmembrane region" description="Helical" evidence="7">
    <location>
        <begin position="159"/>
        <end position="177"/>
    </location>
</feature>
<feature type="transmembrane region" description="Helical" evidence="7">
    <location>
        <begin position="236"/>
        <end position="257"/>
    </location>
</feature>
<feature type="transmembrane region" description="Helical" evidence="7">
    <location>
        <begin position="128"/>
        <end position="147"/>
    </location>
</feature>
<reference evidence="8 9" key="1">
    <citation type="submission" date="2011-04" db="EMBL/GenBank/DDBJ databases">
        <title>Complete sequence of Cellulomonas fimi ATCC 484.</title>
        <authorList>
            <consortium name="US DOE Joint Genome Institute"/>
            <person name="Lucas S."/>
            <person name="Han J."/>
            <person name="Lapidus A."/>
            <person name="Cheng J.-F."/>
            <person name="Goodwin L."/>
            <person name="Pitluck S."/>
            <person name="Peters L."/>
            <person name="Chertkov O."/>
            <person name="Detter J.C."/>
            <person name="Han C."/>
            <person name="Tapia R."/>
            <person name="Land M."/>
            <person name="Hauser L."/>
            <person name="Kyrpides N."/>
            <person name="Ivanova N."/>
            <person name="Ovchinnikova G."/>
            <person name="Pagani I."/>
            <person name="Mead D."/>
            <person name="Brumm P."/>
            <person name="Woyke T."/>
        </authorList>
    </citation>
    <scope>NUCLEOTIDE SEQUENCE [LARGE SCALE GENOMIC DNA]</scope>
    <source>
        <strain evidence="9">ATCC 484 / DSM 20113 / JCM 1341 / NBRC 15513 / NCIMB 8980 / NCTC 7547</strain>
    </source>
</reference>
<gene>
    <name evidence="8" type="ordered locus">Celf_0699</name>
</gene>
<feature type="transmembrane region" description="Helical" evidence="7">
    <location>
        <begin position="15"/>
        <end position="37"/>
    </location>
</feature>
<dbReference type="eggNOG" id="COG3336">
    <property type="taxonomic scope" value="Bacteria"/>
</dbReference>
<dbReference type="KEGG" id="cfi:Celf_0699"/>
<evidence type="ECO:0000256" key="5">
    <source>
        <dbReference type="ARBA" id="ARBA00023136"/>
    </source>
</evidence>
<feature type="transmembrane region" description="Helical" evidence="7">
    <location>
        <begin position="197"/>
        <end position="216"/>
    </location>
</feature>
<evidence type="ECO:0000256" key="6">
    <source>
        <dbReference type="SAM" id="MobiDB-lite"/>
    </source>
</evidence>
<keyword evidence="3 7" id="KW-0812">Transmembrane</keyword>
<dbReference type="RefSeq" id="WP_013769868.1">
    <property type="nucleotide sequence ID" value="NC_015514.1"/>
</dbReference>
<feature type="transmembrane region" description="Helical" evidence="7">
    <location>
        <begin position="49"/>
        <end position="67"/>
    </location>
</feature>
<name>F4GZB8_CELFA</name>
<keyword evidence="5 7" id="KW-0472">Membrane</keyword>
<sequence length="293" mass="30063">MLLLGAHAHGPGGDLVGWLPAVLVAAVGVGAYLTAVARRARPGRRPWSGLRVAAWVTGTVLVAATVAPPAVSLAHDPRGHMAQHLVLGMLAPLALVLGAPVALALASVRPARARRWAAALRNPAVRPLAHPVAGAVLSVGGLYVLYLTPLYAATLRSPAVHAAVGVHLLVAGTLFTWSVAGPDPSPLRPGLRTRLTVLVLAAAAHAVLAKLLYVHAAALPPGGSGSVAEREVAARWMYTGGDVVEVLLAVAVLAGWYRRTRPRRGPSPGTRATRGTPERSRGGAGTVLPVPGR</sequence>
<organism evidence="8 9">
    <name type="scientific">Cellulomonas fimi (strain ATCC 484 / DSM 20113 / JCM 1341 / CCUG 24087 / LMG 16345 / NBRC 15513 / NCIMB 8980 / NCTC 7547 / NRS-133)</name>
    <dbReference type="NCBI Taxonomy" id="590998"/>
    <lineage>
        <taxon>Bacteria</taxon>
        <taxon>Bacillati</taxon>
        <taxon>Actinomycetota</taxon>
        <taxon>Actinomycetes</taxon>
        <taxon>Micrococcales</taxon>
        <taxon>Cellulomonadaceae</taxon>
        <taxon>Cellulomonas</taxon>
    </lineage>
</organism>